<sequence length="72" mass="8007">MKLIIDGDIGEEDLIKIGKFLTDLYHGRKEHVNVNIEGLEEMKACDVAHITEAMFGDVLHTTIIIDGVGKNE</sequence>
<organism evidence="1">
    <name type="scientific">marine sediment metagenome</name>
    <dbReference type="NCBI Taxonomy" id="412755"/>
    <lineage>
        <taxon>unclassified sequences</taxon>
        <taxon>metagenomes</taxon>
        <taxon>ecological metagenomes</taxon>
    </lineage>
</organism>
<comment type="caution">
    <text evidence="1">The sequence shown here is derived from an EMBL/GenBank/DDBJ whole genome shotgun (WGS) entry which is preliminary data.</text>
</comment>
<reference evidence="1" key="1">
    <citation type="journal article" date="2015" name="Nature">
        <title>Complex archaea that bridge the gap between prokaryotes and eukaryotes.</title>
        <authorList>
            <person name="Spang A."/>
            <person name="Saw J.H."/>
            <person name="Jorgensen S.L."/>
            <person name="Zaremba-Niedzwiedzka K."/>
            <person name="Martijn J."/>
            <person name="Lind A.E."/>
            <person name="van Eijk R."/>
            <person name="Schleper C."/>
            <person name="Guy L."/>
            <person name="Ettema T.J."/>
        </authorList>
    </citation>
    <scope>NUCLEOTIDE SEQUENCE</scope>
</reference>
<proteinExistence type="predicted"/>
<accession>A0A0F9VUB6</accession>
<gene>
    <name evidence="1" type="ORF">LCGC14_0441710</name>
</gene>
<evidence type="ECO:0000313" key="1">
    <source>
        <dbReference type="EMBL" id="KKN69313.1"/>
    </source>
</evidence>
<dbReference type="EMBL" id="LAZR01000428">
    <property type="protein sequence ID" value="KKN69313.1"/>
    <property type="molecule type" value="Genomic_DNA"/>
</dbReference>
<name>A0A0F9VUB6_9ZZZZ</name>
<dbReference type="AlphaFoldDB" id="A0A0F9VUB6"/>
<protein>
    <submittedName>
        <fullName evidence="1">Uncharacterized protein</fullName>
    </submittedName>
</protein>